<dbReference type="InterPro" id="IPR039801">
    <property type="entry name" value="EPS8-like"/>
</dbReference>
<dbReference type="Pfam" id="PF18016">
    <property type="entry name" value="SAM_3"/>
    <property type="match status" value="1"/>
</dbReference>
<keyword evidence="3" id="KW-1185">Reference proteome</keyword>
<evidence type="ECO:0000313" key="3">
    <source>
        <dbReference type="Proteomes" id="UP001176940"/>
    </source>
</evidence>
<dbReference type="InterPro" id="IPR013761">
    <property type="entry name" value="SAM/pointed_sf"/>
</dbReference>
<feature type="domain" description="SAM" evidence="1">
    <location>
        <begin position="28"/>
        <end position="89"/>
    </location>
</feature>
<dbReference type="Gene3D" id="3.30.420.10">
    <property type="entry name" value="Ribonuclease H-like superfamily/Ribonuclease H"/>
    <property type="match status" value="1"/>
</dbReference>
<gene>
    <name evidence="2" type="ORF">RIMI_LOCUS16058092</name>
</gene>
<evidence type="ECO:0000259" key="1">
    <source>
        <dbReference type="Pfam" id="PF18016"/>
    </source>
</evidence>
<dbReference type="CDD" id="cd09540">
    <property type="entry name" value="SAM_EPS8-like"/>
    <property type="match status" value="1"/>
</dbReference>
<dbReference type="InterPro" id="IPR036397">
    <property type="entry name" value="RNaseH_sf"/>
</dbReference>
<protein>
    <recommendedName>
        <fullName evidence="1">SAM domain-containing protein</fullName>
    </recommendedName>
</protein>
<comment type="caution">
    <text evidence="2">The sequence shown here is derived from an EMBL/GenBank/DDBJ whole genome shotgun (WGS) entry which is preliminary data.</text>
</comment>
<proteinExistence type="predicted"/>
<organism evidence="2 3">
    <name type="scientific">Ranitomeya imitator</name>
    <name type="common">mimic poison frog</name>
    <dbReference type="NCBI Taxonomy" id="111125"/>
    <lineage>
        <taxon>Eukaryota</taxon>
        <taxon>Metazoa</taxon>
        <taxon>Chordata</taxon>
        <taxon>Craniata</taxon>
        <taxon>Vertebrata</taxon>
        <taxon>Euteleostomi</taxon>
        <taxon>Amphibia</taxon>
        <taxon>Batrachia</taxon>
        <taxon>Anura</taxon>
        <taxon>Neobatrachia</taxon>
        <taxon>Hyloidea</taxon>
        <taxon>Dendrobatidae</taxon>
        <taxon>Dendrobatinae</taxon>
        <taxon>Ranitomeya</taxon>
    </lineage>
</organism>
<reference evidence="2" key="1">
    <citation type="submission" date="2023-07" db="EMBL/GenBank/DDBJ databases">
        <authorList>
            <person name="Stuckert A."/>
        </authorList>
    </citation>
    <scope>NUCLEOTIDE SEQUENCE</scope>
</reference>
<dbReference type="PANTHER" id="PTHR12287">
    <property type="entry name" value="EPIDERMAL GROWTH FACTOR RECEPTOR KINASE SUBSTRATE EPS8-RELATED PROTEIN"/>
    <property type="match status" value="1"/>
</dbReference>
<sequence length="221" mass="25203">MNEELLLRLANGRTVPQKSLNIHKMSDTSIPLTDESSPTEVSSWLQAKGFNTLTVKSLGVLNGAQLFSLRKDEFRAVSPDEGARVYSQVMVQKALLERGSRRQAQPVIVIIHHFSYACVPFEDTFWVKSFIVKLLCFLFDPFWRDLKRAVHARQPRNLKELEAFCQEEWAALPSEKIKNLICNYHKRLQAVIDGKTLLSSLYFIEVTPIVTAGNTRSTNHN</sequence>
<dbReference type="PANTHER" id="PTHR12287:SF19">
    <property type="entry name" value="EPIDERMAL GROWTH FACTOR RECEPTOR KINASE SUBSTRATE 8-LIKE PROTEIN 1"/>
    <property type="match status" value="1"/>
</dbReference>
<dbReference type="SUPFAM" id="SSF47769">
    <property type="entry name" value="SAM/Pointed domain"/>
    <property type="match status" value="1"/>
</dbReference>
<dbReference type="Proteomes" id="UP001176940">
    <property type="component" value="Unassembled WGS sequence"/>
</dbReference>
<dbReference type="EMBL" id="CAUEEQ010044157">
    <property type="protein sequence ID" value="CAJ0957799.1"/>
    <property type="molecule type" value="Genomic_DNA"/>
</dbReference>
<dbReference type="Gene3D" id="1.10.150.50">
    <property type="entry name" value="Transcription Factor, Ets-1"/>
    <property type="match status" value="1"/>
</dbReference>
<dbReference type="InterPro" id="IPR041418">
    <property type="entry name" value="SAM_3"/>
</dbReference>
<feature type="non-terminal residue" evidence="2">
    <location>
        <position position="221"/>
    </location>
</feature>
<name>A0ABN9M387_9NEOB</name>
<accession>A0ABN9M387</accession>
<evidence type="ECO:0000313" key="2">
    <source>
        <dbReference type="EMBL" id="CAJ0957799.1"/>
    </source>
</evidence>